<dbReference type="AlphaFoldDB" id="A0A7D9D2P6"/>
<evidence type="ECO:0000313" key="9">
    <source>
        <dbReference type="EMBL" id="VUX55723.1"/>
    </source>
</evidence>
<accession>A0A7D9D2P6</accession>
<keyword evidence="9" id="KW-0456">Lyase</keyword>
<dbReference type="PANTHER" id="PTHR42743">
    <property type="entry name" value="AMINO-ACID AMINOTRANSFERASE"/>
    <property type="match status" value="1"/>
</dbReference>
<comment type="catalytic activity">
    <reaction evidence="7">
        <text>L-isoleucine + 2-oxoglutarate = (S)-3-methyl-2-oxopentanoate + L-glutamate</text>
        <dbReference type="Rhea" id="RHEA:24801"/>
        <dbReference type="ChEBI" id="CHEBI:16810"/>
        <dbReference type="ChEBI" id="CHEBI:29985"/>
        <dbReference type="ChEBI" id="CHEBI:35146"/>
        <dbReference type="ChEBI" id="CHEBI:58045"/>
        <dbReference type="EC" id="2.6.1.42"/>
    </reaction>
</comment>
<dbReference type="EMBL" id="LR633967">
    <property type="protein sequence ID" value="VUX55723.1"/>
    <property type="molecule type" value="Genomic_DNA"/>
</dbReference>
<proteinExistence type="inferred from homology"/>
<dbReference type="Pfam" id="PF01063">
    <property type="entry name" value="Aminotran_4"/>
    <property type="match status" value="1"/>
</dbReference>
<comment type="similarity">
    <text evidence="4">Belongs to the class-IV pyridoxal-phosphate-dependent aminotransferase family.</text>
</comment>
<dbReference type="GO" id="GO:0004084">
    <property type="term" value="F:branched-chain-amino-acid transaminase activity"/>
    <property type="evidence" value="ECO:0007669"/>
    <property type="project" value="UniProtKB-EC"/>
</dbReference>
<evidence type="ECO:0000256" key="3">
    <source>
        <dbReference type="ARBA" id="ARBA00005072"/>
    </source>
</evidence>
<sequence>MQANNILGVLQAREFGAEDCLFLNQKQNFTEASNSNVLFVIDGVVQTPSIQSGILSGLTKNIISELCSATGISYNETLLSINDVRSATECFIASATREIVPLRSLRFEDGEFLEFPEGGGTVTRMLQTRYKDYVIRYCQENIDSRLFS</sequence>
<organism evidence="9">
    <name type="scientific">uncultured Woeseiaceae bacterium</name>
    <dbReference type="NCBI Taxonomy" id="1983305"/>
    <lineage>
        <taxon>Bacteria</taxon>
        <taxon>Pseudomonadati</taxon>
        <taxon>Pseudomonadota</taxon>
        <taxon>Gammaproteobacteria</taxon>
        <taxon>Woeseiales</taxon>
        <taxon>Woeseiaceae</taxon>
        <taxon>environmental samples</taxon>
    </lineage>
</organism>
<keyword evidence="9" id="KW-0808">Transferase</keyword>
<dbReference type="SUPFAM" id="SSF56752">
    <property type="entry name" value="D-aminoacid aminotransferase-like PLP-dependent enzymes"/>
    <property type="match status" value="1"/>
</dbReference>
<evidence type="ECO:0000256" key="6">
    <source>
        <dbReference type="ARBA" id="ARBA00048212"/>
    </source>
</evidence>
<evidence type="ECO:0000256" key="2">
    <source>
        <dbReference type="ARBA" id="ARBA00004931"/>
    </source>
</evidence>
<comment type="catalytic activity">
    <reaction evidence="6">
        <text>L-valine + 2-oxoglutarate = 3-methyl-2-oxobutanoate + L-glutamate</text>
        <dbReference type="Rhea" id="RHEA:24813"/>
        <dbReference type="ChEBI" id="CHEBI:11851"/>
        <dbReference type="ChEBI" id="CHEBI:16810"/>
        <dbReference type="ChEBI" id="CHEBI:29985"/>
        <dbReference type="ChEBI" id="CHEBI:57762"/>
        <dbReference type="EC" id="2.6.1.42"/>
    </reaction>
</comment>
<dbReference type="InterPro" id="IPR001544">
    <property type="entry name" value="Aminotrans_IV"/>
</dbReference>
<evidence type="ECO:0000256" key="5">
    <source>
        <dbReference type="ARBA" id="ARBA00013053"/>
    </source>
</evidence>
<comment type="pathway">
    <text evidence="2">Amino-acid biosynthesis; L-valine biosynthesis; L-valine from pyruvate: step 4/4.</text>
</comment>
<name>A0A7D9D2P6_9GAMM</name>
<dbReference type="InterPro" id="IPR050571">
    <property type="entry name" value="Class-IV_PLP-Dep_Aminotrnsfr"/>
</dbReference>
<evidence type="ECO:0000256" key="7">
    <source>
        <dbReference type="ARBA" id="ARBA00048798"/>
    </source>
</evidence>
<dbReference type="GO" id="GO:0046394">
    <property type="term" value="P:carboxylic acid biosynthetic process"/>
    <property type="evidence" value="ECO:0007669"/>
    <property type="project" value="UniProtKB-ARBA"/>
</dbReference>
<comment type="pathway">
    <text evidence="3">Amino-acid biosynthesis; L-leucine biosynthesis; L-leucine from 3-methyl-2-oxobutanoate: step 4/4.</text>
</comment>
<reference evidence="9" key="1">
    <citation type="submission" date="2019-07" db="EMBL/GenBank/DDBJ databases">
        <authorList>
            <person name="Weber M."/>
            <person name="Kostadinov I."/>
            <person name="Kostadinov D I."/>
        </authorList>
    </citation>
    <scope>NUCLEOTIDE SEQUENCE</scope>
    <source>
        <strain evidence="9">Gfbio:sag-sample-m06:053724c1-46a9-4a36-b237-ea2bf867836b</strain>
    </source>
</reference>
<dbReference type="EC" id="2.6.1.42" evidence="5"/>
<comment type="pathway">
    <text evidence="1">Amino-acid biosynthesis; L-isoleucine biosynthesis; L-isoleucine from 2-oxobutanoate: step 4/4.</text>
</comment>
<protein>
    <recommendedName>
        <fullName evidence="5">branched-chain-amino-acid transaminase</fullName>
        <ecNumber evidence="5">2.6.1.42</ecNumber>
    </recommendedName>
</protein>
<dbReference type="InterPro" id="IPR036038">
    <property type="entry name" value="Aminotransferase-like"/>
</dbReference>
<comment type="catalytic activity">
    <reaction evidence="8">
        <text>L-leucine + 2-oxoglutarate = 4-methyl-2-oxopentanoate + L-glutamate</text>
        <dbReference type="Rhea" id="RHEA:18321"/>
        <dbReference type="ChEBI" id="CHEBI:16810"/>
        <dbReference type="ChEBI" id="CHEBI:17865"/>
        <dbReference type="ChEBI" id="CHEBI:29985"/>
        <dbReference type="ChEBI" id="CHEBI:57427"/>
        <dbReference type="EC" id="2.6.1.42"/>
    </reaction>
</comment>
<dbReference type="GO" id="GO:0016829">
    <property type="term" value="F:lyase activity"/>
    <property type="evidence" value="ECO:0007669"/>
    <property type="project" value="UniProtKB-KW"/>
</dbReference>
<dbReference type="InterPro" id="IPR043132">
    <property type="entry name" value="BCAT-like_C"/>
</dbReference>
<evidence type="ECO:0000256" key="8">
    <source>
        <dbReference type="ARBA" id="ARBA00049229"/>
    </source>
</evidence>
<evidence type="ECO:0000256" key="4">
    <source>
        <dbReference type="ARBA" id="ARBA00009320"/>
    </source>
</evidence>
<evidence type="ECO:0000256" key="1">
    <source>
        <dbReference type="ARBA" id="ARBA00004824"/>
    </source>
</evidence>
<dbReference type="PANTHER" id="PTHR42743:SF11">
    <property type="entry name" value="AMINODEOXYCHORISMATE LYASE"/>
    <property type="match status" value="1"/>
</dbReference>
<keyword evidence="9" id="KW-0032">Aminotransferase</keyword>
<gene>
    <name evidence="9" type="ORF">JTBM06_V1_90012</name>
</gene>
<dbReference type="Gene3D" id="3.20.10.10">
    <property type="entry name" value="D-amino Acid Aminotransferase, subunit A, domain 2"/>
    <property type="match status" value="1"/>
</dbReference>